<comment type="caution">
    <text evidence="1">The sequence shown here is derived from an EMBL/GenBank/DDBJ whole genome shotgun (WGS) entry which is preliminary data.</text>
</comment>
<proteinExistence type="predicted"/>
<reference evidence="1 2" key="1">
    <citation type="journal article" date="2015" name="BMC Genomics">
        <title>The genome of the truffle-parasite Tolypocladium ophioglossoides and the evolution of antifungal peptaibiotics.</title>
        <authorList>
            <person name="Quandt C.A."/>
            <person name="Bushley K.E."/>
            <person name="Spatafora J.W."/>
        </authorList>
    </citation>
    <scope>NUCLEOTIDE SEQUENCE [LARGE SCALE GENOMIC DNA]</scope>
    <source>
        <strain evidence="1 2">CBS 100239</strain>
    </source>
</reference>
<dbReference type="Proteomes" id="UP000036947">
    <property type="component" value="Unassembled WGS sequence"/>
</dbReference>
<keyword evidence="2" id="KW-1185">Reference proteome</keyword>
<organism evidence="1 2">
    <name type="scientific">Tolypocladium ophioglossoides (strain CBS 100239)</name>
    <name type="common">Snaketongue truffleclub</name>
    <name type="synonym">Elaphocordyceps ophioglossoides</name>
    <dbReference type="NCBI Taxonomy" id="1163406"/>
    <lineage>
        <taxon>Eukaryota</taxon>
        <taxon>Fungi</taxon>
        <taxon>Dikarya</taxon>
        <taxon>Ascomycota</taxon>
        <taxon>Pezizomycotina</taxon>
        <taxon>Sordariomycetes</taxon>
        <taxon>Hypocreomycetidae</taxon>
        <taxon>Hypocreales</taxon>
        <taxon>Ophiocordycipitaceae</taxon>
        <taxon>Tolypocladium</taxon>
    </lineage>
</organism>
<dbReference type="AlphaFoldDB" id="A0A0L0MX49"/>
<sequence length="62" mass="7099">MPFRDVLPRFVSPHQDTSPAAIFVQLPPAPARDPFLGLGEKRLQVPYTKIPRESERDTPRRC</sequence>
<accession>A0A0L0MX49</accession>
<evidence type="ECO:0000313" key="1">
    <source>
        <dbReference type="EMBL" id="KND86442.1"/>
    </source>
</evidence>
<protein>
    <submittedName>
        <fullName evidence="1">Uncharacterized protein</fullName>
    </submittedName>
</protein>
<name>A0A0L0MX49_TOLOC</name>
<gene>
    <name evidence="1" type="ORF">TOPH_08930</name>
</gene>
<dbReference type="EMBL" id="LFRF01000057">
    <property type="protein sequence ID" value="KND86442.1"/>
    <property type="molecule type" value="Genomic_DNA"/>
</dbReference>
<evidence type="ECO:0000313" key="2">
    <source>
        <dbReference type="Proteomes" id="UP000036947"/>
    </source>
</evidence>